<reference evidence="3" key="1">
    <citation type="journal article" date="2021" name="Nat. Commun.">
        <title>Genetic determinants of endophytism in the Arabidopsis root mycobiome.</title>
        <authorList>
            <person name="Mesny F."/>
            <person name="Miyauchi S."/>
            <person name="Thiergart T."/>
            <person name="Pickel B."/>
            <person name="Atanasova L."/>
            <person name="Karlsson M."/>
            <person name="Huettel B."/>
            <person name="Barry K.W."/>
            <person name="Haridas S."/>
            <person name="Chen C."/>
            <person name="Bauer D."/>
            <person name="Andreopoulos W."/>
            <person name="Pangilinan J."/>
            <person name="LaButti K."/>
            <person name="Riley R."/>
            <person name="Lipzen A."/>
            <person name="Clum A."/>
            <person name="Drula E."/>
            <person name="Henrissat B."/>
            <person name="Kohler A."/>
            <person name="Grigoriev I.V."/>
            <person name="Martin F.M."/>
            <person name="Hacquard S."/>
        </authorList>
    </citation>
    <scope>NUCLEOTIDE SEQUENCE</scope>
    <source>
        <strain evidence="3">MPI-CAGE-AT-0147</strain>
    </source>
</reference>
<dbReference type="EMBL" id="JAGMUV010000017">
    <property type="protein sequence ID" value="KAH7131280.1"/>
    <property type="molecule type" value="Genomic_DNA"/>
</dbReference>
<gene>
    <name evidence="3" type="ORF">EDB81DRAFT_859845</name>
</gene>
<evidence type="ECO:0000313" key="4">
    <source>
        <dbReference type="Proteomes" id="UP000738349"/>
    </source>
</evidence>
<protein>
    <submittedName>
        <fullName evidence="3">Uncharacterized protein</fullName>
    </submittedName>
</protein>
<feature type="region of interest" description="Disordered" evidence="2">
    <location>
        <begin position="186"/>
        <end position="207"/>
    </location>
</feature>
<sequence>MASQPEGLWTRIDKKTRRIRVPQPYRHRIDQRGLRAAVRFYGCLRIWPWDLLPDLYVPKEWGVGLLQSIARLALDYSQAKNLTVDDLRERLLESIMKRSRNGEQMLRYADVHAVRAEFPINLEDLPEREDNAWDDLADDSASSRKRIKMESPDTSHRTSRGMKTPPPTLEQSAEARRGKIAGYLRSATSTSRESALQRPPSSEDTNTSSLAIVYSDLLIKAAERKNSAPVPSSIHDSLRPALTEFDARLDSLLKEASRTYEAADAKLNEKLAQYQELKLQNLSASNESVNRAKQALRDAQGRHKALVAEADELDATVKSLSGTKILGNHGKAPRLPQLGHAIDAYDRLSHARRWEARGEERNIVGLQEKVVEAKRLAKQSNNVVIKLKREVSDASKASKTAKAGVEALKNVKTMVLGVEQTIPDLEKIAMS</sequence>
<evidence type="ECO:0000256" key="2">
    <source>
        <dbReference type="SAM" id="MobiDB-lite"/>
    </source>
</evidence>
<feature type="coiled-coil region" evidence="1">
    <location>
        <begin position="253"/>
        <end position="316"/>
    </location>
</feature>
<dbReference type="Proteomes" id="UP000738349">
    <property type="component" value="Unassembled WGS sequence"/>
</dbReference>
<accession>A0A9P9E3I1</accession>
<proteinExistence type="predicted"/>
<dbReference type="OrthoDB" id="5094051at2759"/>
<feature type="region of interest" description="Disordered" evidence="2">
    <location>
        <begin position="138"/>
        <end position="174"/>
    </location>
</feature>
<dbReference type="AlphaFoldDB" id="A0A9P9E3I1"/>
<evidence type="ECO:0000256" key="1">
    <source>
        <dbReference type="SAM" id="Coils"/>
    </source>
</evidence>
<keyword evidence="1" id="KW-0175">Coiled coil</keyword>
<evidence type="ECO:0000313" key="3">
    <source>
        <dbReference type="EMBL" id="KAH7131280.1"/>
    </source>
</evidence>
<comment type="caution">
    <text evidence="3">The sequence shown here is derived from an EMBL/GenBank/DDBJ whole genome shotgun (WGS) entry which is preliminary data.</text>
</comment>
<organism evidence="3 4">
    <name type="scientific">Dactylonectria macrodidyma</name>
    <dbReference type="NCBI Taxonomy" id="307937"/>
    <lineage>
        <taxon>Eukaryota</taxon>
        <taxon>Fungi</taxon>
        <taxon>Dikarya</taxon>
        <taxon>Ascomycota</taxon>
        <taxon>Pezizomycotina</taxon>
        <taxon>Sordariomycetes</taxon>
        <taxon>Hypocreomycetidae</taxon>
        <taxon>Hypocreales</taxon>
        <taxon>Nectriaceae</taxon>
        <taxon>Dactylonectria</taxon>
    </lineage>
</organism>
<name>A0A9P9E3I1_9HYPO</name>
<keyword evidence="4" id="KW-1185">Reference proteome</keyword>